<keyword evidence="1" id="KW-1133">Transmembrane helix</keyword>
<accession>A0AAN9IK91</accession>
<comment type="caution">
    <text evidence="2">The sequence shown here is derived from an EMBL/GenBank/DDBJ whole genome shotgun (WGS) entry which is preliminary data.</text>
</comment>
<name>A0AAN9IK91_CROPI</name>
<proteinExistence type="predicted"/>
<evidence type="ECO:0000313" key="3">
    <source>
        <dbReference type="Proteomes" id="UP001372338"/>
    </source>
</evidence>
<keyword evidence="3" id="KW-1185">Reference proteome</keyword>
<dbReference type="AlphaFoldDB" id="A0AAN9IK91"/>
<sequence length="76" mass="8493">MCCRCSQDAKTQHLSTSHYQTQSINGSHHTLLVNPTAEISCRVTMFYHSTLSLSLSLTLSLLSTLATIDTHTERRL</sequence>
<keyword evidence="1" id="KW-0472">Membrane</keyword>
<organism evidence="2 3">
    <name type="scientific">Crotalaria pallida</name>
    <name type="common">Smooth rattlebox</name>
    <name type="synonym">Crotalaria striata</name>
    <dbReference type="NCBI Taxonomy" id="3830"/>
    <lineage>
        <taxon>Eukaryota</taxon>
        <taxon>Viridiplantae</taxon>
        <taxon>Streptophyta</taxon>
        <taxon>Embryophyta</taxon>
        <taxon>Tracheophyta</taxon>
        <taxon>Spermatophyta</taxon>
        <taxon>Magnoliopsida</taxon>
        <taxon>eudicotyledons</taxon>
        <taxon>Gunneridae</taxon>
        <taxon>Pentapetalae</taxon>
        <taxon>rosids</taxon>
        <taxon>fabids</taxon>
        <taxon>Fabales</taxon>
        <taxon>Fabaceae</taxon>
        <taxon>Papilionoideae</taxon>
        <taxon>50 kb inversion clade</taxon>
        <taxon>genistoids sensu lato</taxon>
        <taxon>core genistoids</taxon>
        <taxon>Crotalarieae</taxon>
        <taxon>Crotalaria</taxon>
    </lineage>
</organism>
<evidence type="ECO:0000256" key="1">
    <source>
        <dbReference type="SAM" id="Phobius"/>
    </source>
</evidence>
<reference evidence="2 3" key="1">
    <citation type="submission" date="2024-01" db="EMBL/GenBank/DDBJ databases">
        <title>The genomes of 5 underutilized Papilionoideae crops provide insights into root nodulation and disease resistanc.</title>
        <authorList>
            <person name="Yuan L."/>
        </authorList>
    </citation>
    <scope>NUCLEOTIDE SEQUENCE [LARGE SCALE GENOMIC DNA]</scope>
    <source>
        <strain evidence="2">ZHUSHIDOU_FW_LH</strain>
        <tissue evidence="2">Leaf</tissue>
    </source>
</reference>
<evidence type="ECO:0000313" key="2">
    <source>
        <dbReference type="EMBL" id="KAK7275966.1"/>
    </source>
</evidence>
<keyword evidence="1" id="KW-0812">Transmembrane</keyword>
<dbReference type="Proteomes" id="UP001372338">
    <property type="component" value="Unassembled WGS sequence"/>
</dbReference>
<protein>
    <submittedName>
        <fullName evidence="2">Uncharacterized protein</fullName>
    </submittedName>
</protein>
<dbReference type="EMBL" id="JAYWIO010000003">
    <property type="protein sequence ID" value="KAK7275966.1"/>
    <property type="molecule type" value="Genomic_DNA"/>
</dbReference>
<feature type="transmembrane region" description="Helical" evidence="1">
    <location>
        <begin position="45"/>
        <end position="68"/>
    </location>
</feature>
<gene>
    <name evidence="2" type="ORF">RIF29_17094</name>
</gene>